<feature type="transmembrane region" description="Helical" evidence="6">
    <location>
        <begin position="268"/>
        <end position="287"/>
    </location>
</feature>
<evidence type="ECO:0000256" key="2">
    <source>
        <dbReference type="ARBA" id="ARBA00022475"/>
    </source>
</evidence>
<dbReference type="AlphaFoldDB" id="A0A974PS03"/>
<feature type="transmembrane region" description="Helical" evidence="6">
    <location>
        <begin position="228"/>
        <end position="256"/>
    </location>
</feature>
<dbReference type="InterPro" id="IPR001851">
    <property type="entry name" value="ABC_transp_permease"/>
</dbReference>
<name>A0A974PS03_9HYPH</name>
<dbReference type="Pfam" id="PF02653">
    <property type="entry name" value="BPD_transp_2"/>
    <property type="match status" value="2"/>
</dbReference>
<dbReference type="Proteomes" id="UP000596427">
    <property type="component" value="Chromosome"/>
</dbReference>
<feature type="transmembrane region" description="Helical" evidence="6">
    <location>
        <begin position="100"/>
        <end position="122"/>
    </location>
</feature>
<sequence>MMLESSLFLVANGVSIGITLFIAASGLAILFGILKMLNFAHGSFIMVGAYLASTLLSAVPGYGIAAFLGIAAVAGILVGLAGLVVDRVIFRRLQGLDEAVALIATFALMLVVDGGVELIWGPHYISVDVPQGLDGAIFLGPLAIPSFSVLLLVVGVVLFLLVDLVLTRSWMGKTLQAVSDDRWIMDILGHNPRQLEILAVFFAFFLAGFAGAVLSPNQVLAPDLGRHMIIQAFAVVVVGGLGSIRGAFLAAMLLGIAESFGSTVMPSLSLYLGMIVILILRPQGLVARRISPRPGFWSWSWLWEGLGSAAKGREGATPAGVSGKSVPDAFHSAPASARPGGGSVAETACFILLFLALVSVPFWAGAGLVFVVGIGLISAVFSMSWNLMFGFAGVASFGHAAFFAIGAYLSAYALKYEPGVSFGFVLAGAFVLGGLVAVPVGILALRRATGVQLAILTLALAEVLRVLISYAPALGRDEGLSAVPRPSIGFGSWSIHLASDARYYFFLCAACGLMIWILRNVCRSSFGRTLRAIRQDAERSMFLGINVDRFRLQAFVLAAAIAAYVGALSAPLSQIVTPQVAGISRSTEPMLHTLLGGAGSFWGPALGTAIFSAIDYGTRTFAGLSEFIMGITLLLVVLVAPSGVAGLFRRLLRRLFSARSSGAASVPSPAVERL</sequence>
<feature type="transmembrane region" description="Helical" evidence="6">
    <location>
        <begin position="350"/>
        <end position="377"/>
    </location>
</feature>
<feature type="transmembrane region" description="Helical" evidence="6">
    <location>
        <begin position="503"/>
        <end position="522"/>
    </location>
</feature>
<dbReference type="PANTHER" id="PTHR30482">
    <property type="entry name" value="HIGH-AFFINITY BRANCHED-CHAIN AMINO ACID TRANSPORT SYSTEM PERMEASE"/>
    <property type="match status" value="1"/>
</dbReference>
<feature type="transmembrane region" description="Helical" evidence="6">
    <location>
        <begin position="142"/>
        <end position="166"/>
    </location>
</feature>
<evidence type="ECO:0000256" key="5">
    <source>
        <dbReference type="ARBA" id="ARBA00023136"/>
    </source>
</evidence>
<feature type="transmembrane region" description="Helical" evidence="6">
    <location>
        <begin position="389"/>
        <end position="414"/>
    </location>
</feature>
<keyword evidence="8" id="KW-1185">Reference proteome</keyword>
<dbReference type="CDD" id="cd06582">
    <property type="entry name" value="TM_PBP1_LivH_like"/>
    <property type="match status" value="1"/>
</dbReference>
<evidence type="ECO:0000256" key="3">
    <source>
        <dbReference type="ARBA" id="ARBA00022692"/>
    </source>
</evidence>
<keyword evidence="5 6" id="KW-0472">Membrane</keyword>
<keyword evidence="2" id="KW-1003">Cell membrane</keyword>
<evidence type="ECO:0000313" key="7">
    <source>
        <dbReference type="EMBL" id="QRG08625.1"/>
    </source>
</evidence>
<dbReference type="EMBL" id="CP063362">
    <property type="protein sequence ID" value="QRG08625.1"/>
    <property type="molecule type" value="Genomic_DNA"/>
</dbReference>
<dbReference type="InterPro" id="IPR043428">
    <property type="entry name" value="LivM-like"/>
</dbReference>
<dbReference type="GO" id="GO:0005886">
    <property type="term" value="C:plasma membrane"/>
    <property type="evidence" value="ECO:0007669"/>
    <property type="project" value="UniProtKB-SubCell"/>
</dbReference>
<feature type="transmembrane region" description="Helical" evidence="6">
    <location>
        <begin position="195"/>
        <end position="216"/>
    </location>
</feature>
<dbReference type="RefSeq" id="WP_203195536.1">
    <property type="nucleotide sequence ID" value="NZ_CP063362.1"/>
</dbReference>
<gene>
    <name evidence="7" type="ORF">EZH22_10255</name>
</gene>
<dbReference type="PANTHER" id="PTHR30482:SF17">
    <property type="entry name" value="ABC TRANSPORTER ATP-BINDING PROTEIN"/>
    <property type="match status" value="1"/>
</dbReference>
<feature type="transmembrane region" description="Helical" evidence="6">
    <location>
        <begin position="39"/>
        <end position="58"/>
    </location>
</feature>
<accession>A0A974PS03</accession>
<proteinExistence type="predicted"/>
<evidence type="ECO:0000313" key="8">
    <source>
        <dbReference type="Proteomes" id="UP000596427"/>
    </source>
</evidence>
<protein>
    <submittedName>
        <fullName evidence="7">ABC transporter permease</fullName>
    </submittedName>
</protein>
<dbReference type="CDD" id="cd06581">
    <property type="entry name" value="TM_PBP1_LivM_like"/>
    <property type="match status" value="1"/>
</dbReference>
<organism evidence="7 8">
    <name type="scientific">Xanthobacter dioxanivorans</name>
    <dbReference type="NCBI Taxonomy" id="2528964"/>
    <lineage>
        <taxon>Bacteria</taxon>
        <taxon>Pseudomonadati</taxon>
        <taxon>Pseudomonadota</taxon>
        <taxon>Alphaproteobacteria</taxon>
        <taxon>Hyphomicrobiales</taxon>
        <taxon>Xanthobacteraceae</taxon>
        <taxon>Xanthobacter</taxon>
    </lineage>
</organism>
<feature type="transmembrane region" description="Helical" evidence="6">
    <location>
        <begin position="6"/>
        <end position="32"/>
    </location>
</feature>
<feature type="transmembrane region" description="Helical" evidence="6">
    <location>
        <begin position="451"/>
        <end position="471"/>
    </location>
</feature>
<feature type="transmembrane region" description="Helical" evidence="6">
    <location>
        <begin position="64"/>
        <end position="88"/>
    </location>
</feature>
<feature type="transmembrane region" description="Helical" evidence="6">
    <location>
        <begin position="627"/>
        <end position="648"/>
    </location>
</feature>
<keyword evidence="4 6" id="KW-1133">Transmembrane helix</keyword>
<evidence type="ECO:0000256" key="6">
    <source>
        <dbReference type="SAM" id="Phobius"/>
    </source>
</evidence>
<dbReference type="GO" id="GO:0015658">
    <property type="term" value="F:branched-chain amino acid transmembrane transporter activity"/>
    <property type="evidence" value="ECO:0007669"/>
    <property type="project" value="InterPro"/>
</dbReference>
<reference evidence="7 8" key="1">
    <citation type="submission" date="2020-10" db="EMBL/GenBank/DDBJ databases">
        <title>Degradation of 1,4-Dioxane by Xanthobacter sp. YN2, via a Novel Group-2 Soluble Di-Iron Monooxygenase.</title>
        <authorList>
            <person name="Ma F."/>
            <person name="Wang Y."/>
            <person name="Yang J."/>
            <person name="Guo H."/>
            <person name="Su D."/>
            <person name="Yu L."/>
        </authorList>
    </citation>
    <scope>NUCLEOTIDE SEQUENCE [LARGE SCALE GENOMIC DNA]</scope>
    <source>
        <strain evidence="7 8">YN2</strain>
    </source>
</reference>
<evidence type="ECO:0000256" key="1">
    <source>
        <dbReference type="ARBA" id="ARBA00004651"/>
    </source>
</evidence>
<dbReference type="KEGG" id="xdi:EZH22_10255"/>
<evidence type="ECO:0000256" key="4">
    <source>
        <dbReference type="ARBA" id="ARBA00022989"/>
    </source>
</evidence>
<feature type="transmembrane region" description="Helical" evidence="6">
    <location>
        <begin position="550"/>
        <end position="570"/>
    </location>
</feature>
<keyword evidence="3 6" id="KW-0812">Transmembrane</keyword>
<comment type="subcellular location">
    <subcellularLocation>
        <location evidence="1">Cell membrane</location>
        <topology evidence="1">Multi-pass membrane protein</topology>
    </subcellularLocation>
</comment>
<feature type="transmembrane region" description="Helical" evidence="6">
    <location>
        <begin position="420"/>
        <end position="444"/>
    </location>
</feature>